<keyword evidence="5 13" id="KW-0479">Metal-binding</keyword>
<evidence type="ECO:0000256" key="5">
    <source>
        <dbReference type="ARBA" id="ARBA00022723"/>
    </source>
</evidence>
<reference evidence="16" key="1">
    <citation type="submission" date="2020-06" db="EMBL/GenBank/DDBJ databases">
        <title>Draft genome of Bugula neritina, a colonial animal packing powerful symbionts and potential medicines.</title>
        <authorList>
            <person name="Rayko M."/>
        </authorList>
    </citation>
    <scope>NUCLEOTIDE SEQUENCE [LARGE SCALE GENOMIC DNA]</scope>
    <source>
        <strain evidence="16">Kwan_BN1</strain>
    </source>
</reference>
<comment type="caution">
    <text evidence="16">The sequence shown here is derived from an EMBL/GenBank/DDBJ whole genome shotgun (WGS) entry which is preliminary data.</text>
</comment>
<evidence type="ECO:0000256" key="8">
    <source>
        <dbReference type="ARBA" id="ARBA00022889"/>
    </source>
</evidence>
<evidence type="ECO:0000313" key="16">
    <source>
        <dbReference type="EMBL" id="KAF6034548.1"/>
    </source>
</evidence>
<evidence type="ECO:0000256" key="10">
    <source>
        <dbReference type="ARBA" id="ARBA00023038"/>
    </source>
</evidence>
<dbReference type="GO" id="GO:0005925">
    <property type="term" value="C:focal adhesion"/>
    <property type="evidence" value="ECO:0007669"/>
    <property type="project" value="UniProtKB-SubCell"/>
</dbReference>
<dbReference type="PANTHER" id="PTHR24207">
    <property type="entry name" value="ZYX102 PROTEIN"/>
    <property type="match status" value="1"/>
</dbReference>
<feature type="compositionally biased region" description="Polar residues" evidence="14">
    <location>
        <begin position="24"/>
        <end position="49"/>
    </location>
</feature>
<evidence type="ECO:0000256" key="4">
    <source>
        <dbReference type="ARBA" id="ARBA00022490"/>
    </source>
</evidence>
<proteinExistence type="inferred from homology"/>
<dbReference type="AlphaFoldDB" id="A0A7J7KAB1"/>
<comment type="subcellular location">
    <subcellularLocation>
        <location evidence="2">Cell junction</location>
        <location evidence="2">Focal adhesion</location>
    </subcellularLocation>
    <subcellularLocation>
        <location evidence="1">Cytoplasm</location>
        <location evidence="1">Cytoskeleton</location>
    </subcellularLocation>
</comment>
<dbReference type="Pfam" id="PF00412">
    <property type="entry name" value="LIM"/>
    <property type="match status" value="3"/>
</dbReference>
<dbReference type="SUPFAM" id="SSF57716">
    <property type="entry name" value="Glucocorticoid receptor-like (DNA-binding domain)"/>
    <property type="match status" value="2"/>
</dbReference>
<dbReference type="Proteomes" id="UP000593567">
    <property type="component" value="Unassembled WGS sequence"/>
</dbReference>
<keyword evidence="9" id="KW-0965">Cell junction</keyword>
<evidence type="ECO:0000256" key="3">
    <source>
        <dbReference type="ARBA" id="ARBA00009611"/>
    </source>
</evidence>
<dbReference type="FunFam" id="2.10.110.10:FF:000027">
    <property type="entry name" value="lipoma-preferred partner isoform X1"/>
    <property type="match status" value="1"/>
</dbReference>
<dbReference type="GO" id="GO:0031005">
    <property type="term" value="F:filamin binding"/>
    <property type="evidence" value="ECO:0007669"/>
    <property type="project" value="TreeGrafter"/>
</dbReference>
<dbReference type="PANTHER" id="PTHR24207:SF1">
    <property type="entry name" value="FILAMIN-BINDING LIM PROTEIN 1"/>
    <property type="match status" value="1"/>
</dbReference>
<sequence length="282" mass="31355">MASISVKPHSALVAPKPGHHHPQNLPQYSASLQNNESNSSTDQKPSTSAQEKELEVLTSKLLLNMQQASTEPEFTGVCSRCQNIIKRSEDGCTAMDRFYHSACFTCESCNRQLTGHSFYAVEEKVLCEGCHVNTLEKCQECWLPVTERILRATGKVYHPECFTCCHCNKSLDGIPFTVDSHNKIHCVKDFHMKYAPRCSVCKQPILPDGNGVETVRVVALDRNFHVSCYKCENCGVVMSTEVADNGCFPIDGHLYCRRCHSVRQRSSVTSDGSSSPLAITDM</sequence>
<evidence type="ECO:0000256" key="13">
    <source>
        <dbReference type="PROSITE-ProRule" id="PRU00125"/>
    </source>
</evidence>
<evidence type="ECO:0000256" key="11">
    <source>
        <dbReference type="ARBA" id="ARBA00023212"/>
    </source>
</evidence>
<evidence type="ECO:0000256" key="7">
    <source>
        <dbReference type="ARBA" id="ARBA00022833"/>
    </source>
</evidence>
<dbReference type="EMBL" id="VXIV02001047">
    <property type="protein sequence ID" value="KAF6034548.1"/>
    <property type="molecule type" value="Genomic_DNA"/>
</dbReference>
<evidence type="ECO:0000256" key="2">
    <source>
        <dbReference type="ARBA" id="ARBA00004246"/>
    </source>
</evidence>
<comment type="similarity">
    <text evidence="3">Belongs to the zyxin/ajuba family.</text>
</comment>
<evidence type="ECO:0000259" key="15">
    <source>
        <dbReference type="PROSITE" id="PS50023"/>
    </source>
</evidence>
<dbReference type="OrthoDB" id="25414at2759"/>
<evidence type="ECO:0000256" key="1">
    <source>
        <dbReference type="ARBA" id="ARBA00004245"/>
    </source>
</evidence>
<keyword evidence="11" id="KW-0206">Cytoskeleton</keyword>
<keyword evidence="7 13" id="KW-0862">Zinc</keyword>
<evidence type="ECO:0000256" key="6">
    <source>
        <dbReference type="ARBA" id="ARBA00022737"/>
    </source>
</evidence>
<evidence type="ECO:0000256" key="14">
    <source>
        <dbReference type="SAM" id="MobiDB-lite"/>
    </source>
</evidence>
<dbReference type="GO" id="GO:0046872">
    <property type="term" value="F:metal ion binding"/>
    <property type="evidence" value="ECO:0007669"/>
    <property type="project" value="UniProtKB-KW"/>
</dbReference>
<keyword evidence="6" id="KW-0677">Repeat</keyword>
<keyword evidence="8" id="KW-0130">Cell adhesion</keyword>
<keyword evidence="17" id="KW-1185">Reference proteome</keyword>
<keyword evidence="4" id="KW-0963">Cytoplasm</keyword>
<dbReference type="GO" id="GO:0001725">
    <property type="term" value="C:stress fiber"/>
    <property type="evidence" value="ECO:0007669"/>
    <property type="project" value="TreeGrafter"/>
</dbReference>
<dbReference type="FunFam" id="2.10.110.10:FF:000057">
    <property type="entry name" value="Zyxin"/>
    <property type="match status" value="1"/>
</dbReference>
<dbReference type="PROSITE" id="PS00478">
    <property type="entry name" value="LIM_DOMAIN_1"/>
    <property type="match status" value="1"/>
</dbReference>
<dbReference type="SMART" id="SM00132">
    <property type="entry name" value="LIM"/>
    <property type="match status" value="3"/>
</dbReference>
<keyword evidence="10 13" id="KW-0440">LIM domain</keyword>
<dbReference type="PROSITE" id="PS50023">
    <property type="entry name" value="LIM_DOMAIN_2"/>
    <property type="match status" value="3"/>
</dbReference>
<feature type="region of interest" description="Disordered" evidence="14">
    <location>
        <begin position="1"/>
        <end position="51"/>
    </location>
</feature>
<accession>A0A7J7KAB1</accession>
<dbReference type="GO" id="GO:0098609">
    <property type="term" value="P:cell-cell adhesion"/>
    <property type="evidence" value="ECO:0007669"/>
    <property type="project" value="TreeGrafter"/>
</dbReference>
<feature type="domain" description="LIM zinc-binding" evidence="15">
    <location>
        <begin position="76"/>
        <end position="135"/>
    </location>
</feature>
<evidence type="ECO:0000313" key="17">
    <source>
        <dbReference type="Proteomes" id="UP000593567"/>
    </source>
</evidence>
<evidence type="ECO:0000256" key="9">
    <source>
        <dbReference type="ARBA" id="ARBA00022949"/>
    </source>
</evidence>
<dbReference type="InterPro" id="IPR001781">
    <property type="entry name" value="Znf_LIM"/>
</dbReference>
<protein>
    <recommendedName>
        <fullName evidence="12">Zyxin</fullName>
    </recommendedName>
</protein>
<evidence type="ECO:0000256" key="12">
    <source>
        <dbReference type="ARBA" id="ARBA00039396"/>
    </source>
</evidence>
<gene>
    <name evidence="16" type="ORF">EB796_007140</name>
</gene>
<feature type="domain" description="LIM zinc-binding" evidence="15">
    <location>
        <begin position="136"/>
        <end position="196"/>
    </location>
</feature>
<organism evidence="16 17">
    <name type="scientific">Bugula neritina</name>
    <name type="common">Brown bryozoan</name>
    <name type="synonym">Sertularia neritina</name>
    <dbReference type="NCBI Taxonomy" id="10212"/>
    <lineage>
        <taxon>Eukaryota</taxon>
        <taxon>Metazoa</taxon>
        <taxon>Spiralia</taxon>
        <taxon>Lophotrochozoa</taxon>
        <taxon>Bryozoa</taxon>
        <taxon>Gymnolaemata</taxon>
        <taxon>Cheilostomatida</taxon>
        <taxon>Flustrina</taxon>
        <taxon>Buguloidea</taxon>
        <taxon>Bugulidae</taxon>
        <taxon>Bugula</taxon>
    </lineage>
</organism>
<name>A0A7J7KAB1_BUGNE</name>
<dbReference type="Gene3D" id="2.10.110.10">
    <property type="entry name" value="Cysteine Rich Protein"/>
    <property type="match status" value="3"/>
</dbReference>
<feature type="domain" description="LIM zinc-binding" evidence="15">
    <location>
        <begin position="197"/>
        <end position="266"/>
    </location>
</feature>